<dbReference type="STRING" id="488535.SAMN04487963_1757"/>
<dbReference type="RefSeq" id="WP_092021642.1">
    <property type="nucleotide sequence ID" value="NZ_FOUE01000002.1"/>
</dbReference>
<dbReference type="PANTHER" id="PTHR36115:SF9">
    <property type="entry name" value="LMO1584 PROTEIN"/>
    <property type="match status" value="1"/>
</dbReference>
<evidence type="ECO:0000256" key="2">
    <source>
        <dbReference type="ARBA" id="ARBA00022475"/>
    </source>
</evidence>
<dbReference type="PANTHER" id="PTHR36115">
    <property type="entry name" value="PROLINE-RICH ANTIGEN HOMOLOG-RELATED"/>
    <property type="match status" value="1"/>
</dbReference>
<dbReference type="OrthoDB" id="5524449at2"/>
<dbReference type="GO" id="GO:0005886">
    <property type="term" value="C:plasma membrane"/>
    <property type="evidence" value="ECO:0007669"/>
    <property type="project" value="UniProtKB-SubCell"/>
</dbReference>
<feature type="transmembrane region" description="Helical" evidence="8">
    <location>
        <begin position="339"/>
        <end position="359"/>
    </location>
</feature>
<evidence type="ECO:0000256" key="5">
    <source>
        <dbReference type="ARBA" id="ARBA00023136"/>
    </source>
</evidence>
<feature type="domain" description="RDD" evidence="9">
    <location>
        <begin position="336"/>
        <end position="454"/>
    </location>
</feature>
<dbReference type="SUPFAM" id="SSF46565">
    <property type="entry name" value="Chaperone J-domain"/>
    <property type="match status" value="1"/>
</dbReference>
<keyword evidence="2" id="KW-1003">Cell membrane</keyword>
<sequence length="465" mass="51392">MWPWSELGIEPTGDLRAVKRAYAKRLKTTRPDECPEAFQRLRKAYEDALGQAGGPNRNQHVPYPNYEQGPTEPVVELIVPQPLKESEPPPVPEPHDSDEGGSSLPLKLMNEPPPELDGGGPEQAEDEPDSVPLKLADEPPQGLDDIDKEGDDESSVRPVRPGNIEYWNNPPTPQDHYEVALHEQHDESGAERLLQELIEQSHALLAKGQGASDVDCWRFLSRDGWIMDEGFNRALGLAVFTALAEHQRAHPGTLSVAVARYLTGLFDWEGQAPRLRHQLGDSLCDPVLELIEAPEPGETALMGVRGGRRRTLREAPGQAGAQENSPPEIPLAGYPLRCLAGLLDCFIVWGVLQAFAVVLPRLVTGASLMSGFTVMLITLVSYPVMTLMLEGSSLQATPGKRVFGLRVVNRKLERLHLLHNIGRVVSFCLTGLLWKVIFILNAFMKGRLLHDRLSGSYVVHRRNLP</sequence>
<name>A0A1I4P268_9GAMM</name>
<evidence type="ECO:0000256" key="7">
    <source>
        <dbReference type="SAM" id="MobiDB-lite"/>
    </source>
</evidence>
<keyword evidence="5 8" id="KW-0472">Membrane</keyword>
<gene>
    <name evidence="10" type="ORF">SAMN04487963_1757</name>
</gene>
<reference evidence="11" key="1">
    <citation type="submission" date="2016-10" db="EMBL/GenBank/DDBJ databases">
        <authorList>
            <person name="Varghese N."/>
            <person name="Submissions S."/>
        </authorList>
    </citation>
    <scope>NUCLEOTIDE SEQUENCE [LARGE SCALE GENOMIC DNA]</scope>
    <source>
        <strain evidence="11">CGMCC 1.7061</strain>
    </source>
</reference>
<evidence type="ECO:0000256" key="8">
    <source>
        <dbReference type="SAM" id="Phobius"/>
    </source>
</evidence>
<feature type="transmembrane region" description="Helical" evidence="8">
    <location>
        <begin position="424"/>
        <end position="444"/>
    </location>
</feature>
<proteinExistence type="predicted"/>
<dbReference type="InterPro" id="IPR036869">
    <property type="entry name" value="J_dom_sf"/>
</dbReference>
<dbReference type="AlphaFoldDB" id="A0A1I4P268"/>
<dbReference type="InterPro" id="IPR001623">
    <property type="entry name" value="DnaJ_domain"/>
</dbReference>
<dbReference type="Pfam" id="PF06271">
    <property type="entry name" value="RDD"/>
    <property type="match status" value="1"/>
</dbReference>
<feature type="compositionally biased region" description="Acidic residues" evidence="7">
    <location>
        <begin position="144"/>
        <end position="153"/>
    </location>
</feature>
<dbReference type="EMBL" id="FOUE01000002">
    <property type="protein sequence ID" value="SFM21627.1"/>
    <property type="molecule type" value="Genomic_DNA"/>
</dbReference>
<keyword evidence="6" id="KW-0143">Chaperone</keyword>
<evidence type="ECO:0000313" key="11">
    <source>
        <dbReference type="Proteomes" id="UP000198519"/>
    </source>
</evidence>
<keyword evidence="11" id="KW-1185">Reference proteome</keyword>
<organism evidence="10 11">
    <name type="scientific">Marinobacter zhejiangensis</name>
    <dbReference type="NCBI Taxonomy" id="488535"/>
    <lineage>
        <taxon>Bacteria</taxon>
        <taxon>Pseudomonadati</taxon>
        <taxon>Pseudomonadota</taxon>
        <taxon>Gammaproteobacteria</taxon>
        <taxon>Pseudomonadales</taxon>
        <taxon>Marinobacteraceae</taxon>
        <taxon>Marinobacter</taxon>
    </lineage>
</organism>
<keyword evidence="4 8" id="KW-1133">Transmembrane helix</keyword>
<keyword evidence="3 8" id="KW-0812">Transmembrane</keyword>
<evidence type="ECO:0000313" key="10">
    <source>
        <dbReference type="EMBL" id="SFM21627.1"/>
    </source>
</evidence>
<dbReference type="Proteomes" id="UP000198519">
    <property type="component" value="Unassembled WGS sequence"/>
</dbReference>
<evidence type="ECO:0000256" key="4">
    <source>
        <dbReference type="ARBA" id="ARBA00022989"/>
    </source>
</evidence>
<feature type="transmembrane region" description="Helical" evidence="8">
    <location>
        <begin position="366"/>
        <end position="385"/>
    </location>
</feature>
<dbReference type="InterPro" id="IPR051791">
    <property type="entry name" value="Pra-immunoreactive"/>
</dbReference>
<feature type="region of interest" description="Disordered" evidence="7">
    <location>
        <begin position="45"/>
        <end position="169"/>
    </location>
</feature>
<evidence type="ECO:0000256" key="6">
    <source>
        <dbReference type="ARBA" id="ARBA00023186"/>
    </source>
</evidence>
<evidence type="ECO:0000259" key="9">
    <source>
        <dbReference type="Pfam" id="PF06271"/>
    </source>
</evidence>
<comment type="subcellular location">
    <subcellularLocation>
        <location evidence="1">Cell membrane</location>
        <topology evidence="1">Multi-pass membrane protein</topology>
    </subcellularLocation>
</comment>
<accession>A0A1I4P268</accession>
<dbReference type="CDD" id="cd06257">
    <property type="entry name" value="DnaJ"/>
    <property type="match status" value="1"/>
</dbReference>
<evidence type="ECO:0000256" key="3">
    <source>
        <dbReference type="ARBA" id="ARBA00022692"/>
    </source>
</evidence>
<dbReference type="InterPro" id="IPR010432">
    <property type="entry name" value="RDD"/>
</dbReference>
<protein>
    <submittedName>
        <fullName evidence="10">Uncharacterized membrane protein YckC, RDD family</fullName>
    </submittedName>
</protein>
<evidence type="ECO:0000256" key="1">
    <source>
        <dbReference type="ARBA" id="ARBA00004651"/>
    </source>
</evidence>